<evidence type="ECO:0000313" key="2">
    <source>
        <dbReference type="EMBL" id="KAF4659356.1"/>
    </source>
</evidence>
<keyword evidence="1" id="KW-0812">Transmembrane</keyword>
<keyword evidence="1" id="KW-0472">Membrane</keyword>
<dbReference type="Proteomes" id="UP000591131">
    <property type="component" value="Unassembled WGS sequence"/>
</dbReference>
<proteinExistence type="predicted"/>
<feature type="non-terminal residue" evidence="2">
    <location>
        <position position="441"/>
    </location>
</feature>
<organism evidence="2 3">
    <name type="scientific">Perkinsus chesapeaki</name>
    <name type="common">Clam parasite</name>
    <name type="synonym">Perkinsus andrewsi</name>
    <dbReference type="NCBI Taxonomy" id="330153"/>
    <lineage>
        <taxon>Eukaryota</taxon>
        <taxon>Sar</taxon>
        <taxon>Alveolata</taxon>
        <taxon>Perkinsozoa</taxon>
        <taxon>Perkinsea</taxon>
        <taxon>Perkinsida</taxon>
        <taxon>Perkinsidae</taxon>
        <taxon>Perkinsus</taxon>
    </lineage>
</organism>
<evidence type="ECO:0000256" key="1">
    <source>
        <dbReference type="SAM" id="Phobius"/>
    </source>
</evidence>
<comment type="caution">
    <text evidence="2">The sequence shown here is derived from an EMBL/GenBank/DDBJ whole genome shotgun (WGS) entry which is preliminary data.</text>
</comment>
<accession>A0A7J6LJR2</accession>
<keyword evidence="1" id="KW-1133">Transmembrane helix</keyword>
<dbReference type="OrthoDB" id="10509286at2759"/>
<dbReference type="EMBL" id="JAAPAO010000455">
    <property type="protein sequence ID" value="KAF4659356.1"/>
    <property type="molecule type" value="Genomic_DNA"/>
</dbReference>
<name>A0A7J6LJR2_PERCH</name>
<evidence type="ECO:0000313" key="3">
    <source>
        <dbReference type="Proteomes" id="UP000591131"/>
    </source>
</evidence>
<gene>
    <name evidence="2" type="ORF">FOL47_007611</name>
</gene>
<reference evidence="2 3" key="1">
    <citation type="submission" date="2020-04" db="EMBL/GenBank/DDBJ databases">
        <title>Perkinsus chesapeaki whole genome sequence.</title>
        <authorList>
            <person name="Bogema D.R."/>
        </authorList>
    </citation>
    <scope>NUCLEOTIDE SEQUENCE [LARGE SCALE GENOMIC DNA]</scope>
    <source>
        <strain evidence="2">ATCC PRA-425</strain>
    </source>
</reference>
<sequence>MQYISRIAAANLAAANRAPHDTEKLLVAQEIFKRTYSTLWKSLKSDMVVNTTRDGWSRCMPKCKAIIDDLSEDDWNDVINLILDEARKRGCVAELLVDEKNTNKIKITMFDSADVKMATVDESMVEEIDKKPDLSDVPLLFTLITLAAILFFAVNWTKVTPIKLGFLPDMDDSDESDYDDTEVVNDAETVPRQLKRKSTLQLAAMSMDGLKRAIGSSEDMFKAIVERNAFVRDLLKESRREMLQLRMQQDSLWAYLKALLYCRLREHIEQQRSQKLLRDMHLSLPAVRMRPRSYMIDRERDISLTFRQARQLRATIEGIHWSRGESDDLSVVCEVMVILSEASQKGGTKGAVRAFRFWAFADVDMFETKLERFADSWLRSEFALIGLLELIVHKVQELSHLPPRSCSDVSVFAKIVEVELIGWAAKQDWQIAEIRRRKAAE</sequence>
<keyword evidence="3" id="KW-1185">Reference proteome</keyword>
<feature type="transmembrane region" description="Helical" evidence="1">
    <location>
        <begin position="137"/>
        <end position="156"/>
    </location>
</feature>
<protein>
    <submittedName>
        <fullName evidence="2">Uncharacterized protein</fullName>
    </submittedName>
</protein>
<dbReference type="AlphaFoldDB" id="A0A7J6LJR2"/>